<evidence type="ECO:0000256" key="3">
    <source>
        <dbReference type="ARBA" id="ARBA00023125"/>
    </source>
</evidence>
<dbReference type="CDD" id="cd05466">
    <property type="entry name" value="PBP2_LTTR_substrate"/>
    <property type="match status" value="1"/>
</dbReference>
<dbReference type="FunFam" id="1.10.10.10:FF:000001">
    <property type="entry name" value="LysR family transcriptional regulator"/>
    <property type="match status" value="1"/>
</dbReference>
<name>A0A6L3VAQ9_9BACI</name>
<keyword evidence="4" id="KW-0804">Transcription</keyword>
<evidence type="ECO:0000256" key="4">
    <source>
        <dbReference type="ARBA" id="ARBA00023163"/>
    </source>
</evidence>
<dbReference type="Pfam" id="PF00126">
    <property type="entry name" value="HTH_1"/>
    <property type="match status" value="1"/>
</dbReference>
<keyword evidence="2" id="KW-0805">Transcription regulation</keyword>
<protein>
    <submittedName>
        <fullName evidence="6">LysR family transcriptional regulator</fullName>
    </submittedName>
</protein>
<evidence type="ECO:0000313" key="7">
    <source>
        <dbReference type="Proteomes" id="UP000481030"/>
    </source>
</evidence>
<feature type="domain" description="HTH lysR-type" evidence="5">
    <location>
        <begin position="1"/>
        <end position="58"/>
    </location>
</feature>
<dbReference type="PANTHER" id="PTHR30126">
    <property type="entry name" value="HTH-TYPE TRANSCRIPTIONAL REGULATOR"/>
    <property type="match status" value="1"/>
</dbReference>
<dbReference type="SUPFAM" id="SSF53850">
    <property type="entry name" value="Periplasmic binding protein-like II"/>
    <property type="match status" value="1"/>
</dbReference>
<dbReference type="Proteomes" id="UP000481030">
    <property type="component" value="Unassembled WGS sequence"/>
</dbReference>
<evidence type="ECO:0000259" key="5">
    <source>
        <dbReference type="PROSITE" id="PS50931"/>
    </source>
</evidence>
<dbReference type="InterPro" id="IPR000847">
    <property type="entry name" value="LysR_HTH_N"/>
</dbReference>
<evidence type="ECO:0000256" key="2">
    <source>
        <dbReference type="ARBA" id="ARBA00023015"/>
    </source>
</evidence>
<sequence>MNIEKIEAFIYVCQLGSFNKAAEALYLTQPSVTARIQSLEHEVNIKLFHRNGNKISLTEKGEYFFPHAQKILQSYQEAKYGLQQVAIPYDLVIGSALSISNNILPEILPGFKSEFKDVRIKIVTGHSQDILQKVINKQVDFGIVRTETHPQVESVRLYNDPIGLFVSRNHTFLKEEKVTIEHVSKQPLIFFDYGSMDWLMIHRLFSSNNVNPTISLEVDNMETAKNLVIQGMGISFLPEHCVRKELENGELVQVEMAPPVKINISIDFIYLKGRPKSVFIDFLRDKICKQKQTD</sequence>
<dbReference type="PRINTS" id="PR00039">
    <property type="entry name" value="HTHLYSR"/>
</dbReference>
<evidence type="ECO:0000256" key="1">
    <source>
        <dbReference type="ARBA" id="ARBA00009437"/>
    </source>
</evidence>
<dbReference type="AlphaFoldDB" id="A0A6L3VAQ9"/>
<dbReference type="GO" id="GO:0000976">
    <property type="term" value="F:transcription cis-regulatory region binding"/>
    <property type="evidence" value="ECO:0007669"/>
    <property type="project" value="TreeGrafter"/>
</dbReference>
<keyword evidence="7" id="KW-1185">Reference proteome</keyword>
<accession>A0A6L3VAQ9</accession>
<proteinExistence type="inferred from homology"/>
<dbReference type="RefSeq" id="WP_151534991.1">
    <property type="nucleotide sequence ID" value="NZ_WBOS01000004.1"/>
</dbReference>
<dbReference type="InterPro" id="IPR036390">
    <property type="entry name" value="WH_DNA-bd_sf"/>
</dbReference>
<organism evidence="6 7">
    <name type="scientific">Cytobacillus depressus</name>
    <dbReference type="NCBI Taxonomy" id="1602942"/>
    <lineage>
        <taxon>Bacteria</taxon>
        <taxon>Bacillati</taxon>
        <taxon>Bacillota</taxon>
        <taxon>Bacilli</taxon>
        <taxon>Bacillales</taxon>
        <taxon>Bacillaceae</taxon>
        <taxon>Cytobacillus</taxon>
    </lineage>
</organism>
<evidence type="ECO:0000313" key="6">
    <source>
        <dbReference type="EMBL" id="KAB2336188.1"/>
    </source>
</evidence>
<dbReference type="Pfam" id="PF03466">
    <property type="entry name" value="LysR_substrate"/>
    <property type="match status" value="1"/>
</dbReference>
<dbReference type="Gene3D" id="3.40.190.290">
    <property type="match status" value="1"/>
</dbReference>
<dbReference type="PANTHER" id="PTHR30126:SF40">
    <property type="entry name" value="HTH-TYPE TRANSCRIPTIONAL REGULATOR GLTR"/>
    <property type="match status" value="1"/>
</dbReference>
<comment type="caution">
    <text evidence="6">The sequence shown here is derived from an EMBL/GenBank/DDBJ whole genome shotgun (WGS) entry which is preliminary data.</text>
</comment>
<dbReference type="InterPro" id="IPR005119">
    <property type="entry name" value="LysR_subst-bd"/>
</dbReference>
<dbReference type="Gene3D" id="1.10.10.10">
    <property type="entry name" value="Winged helix-like DNA-binding domain superfamily/Winged helix DNA-binding domain"/>
    <property type="match status" value="1"/>
</dbReference>
<dbReference type="InterPro" id="IPR036388">
    <property type="entry name" value="WH-like_DNA-bd_sf"/>
</dbReference>
<reference evidence="6 7" key="1">
    <citation type="journal article" date="2016" name="Antonie Van Leeuwenhoek">
        <title>Bacillus depressus sp. nov., isolated from soil of a sunflower field.</title>
        <authorList>
            <person name="Wei X."/>
            <person name="Xin D."/>
            <person name="Xin Y."/>
            <person name="Zhang H."/>
            <person name="Wang T."/>
            <person name="Zhang J."/>
        </authorList>
    </citation>
    <scope>NUCLEOTIDE SEQUENCE [LARGE SCALE GENOMIC DNA]</scope>
    <source>
        <strain evidence="6 7">BZ1</strain>
    </source>
</reference>
<dbReference type="PROSITE" id="PS50931">
    <property type="entry name" value="HTH_LYSR"/>
    <property type="match status" value="1"/>
</dbReference>
<dbReference type="SUPFAM" id="SSF46785">
    <property type="entry name" value="Winged helix' DNA-binding domain"/>
    <property type="match status" value="1"/>
</dbReference>
<dbReference type="GO" id="GO:0003700">
    <property type="term" value="F:DNA-binding transcription factor activity"/>
    <property type="evidence" value="ECO:0007669"/>
    <property type="project" value="InterPro"/>
</dbReference>
<dbReference type="EMBL" id="WBOS01000004">
    <property type="protein sequence ID" value="KAB2336188.1"/>
    <property type="molecule type" value="Genomic_DNA"/>
</dbReference>
<gene>
    <name evidence="6" type="ORF">F7731_11865</name>
</gene>
<keyword evidence="3" id="KW-0238">DNA-binding</keyword>
<dbReference type="OrthoDB" id="9785745at2"/>
<comment type="similarity">
    <text evidence="1">Belongs to the LysR transcriptional regulatory family.</text>
</comment>